<dbReference type="InterPro" id="IPR005204">
    <property type="entry name" value="Hemocyanin_N"/>
</dbReference>
<reference evidence="11" key="1">
    <citation type="submission" date="2015-11" db="EMBL/GenBank/DDBJ databases">
        <title>De novo transcriptome assembly of four potential Pierce s Disease insect vectors from Arizona vineyards.</title>
        <authorList>
            <person name="Tassone E.E."/>
        </authorList>
    </citation>
    <scope>NUCLEOTIDE SEQUENCE</scope>
</reference>
<evidence type="ECO:0000256" key="7">
    <source>
        <dbReference type="ARBA" id="ARBA00023008"/>
    </source>
</evidence>
<dbReference type="PROSITE" id="PS00498">
    <property type="entry name" value="TYROSINASE_2"/>
    <property type="match status" value="1"/>
</dbReference>
<gene>
    <name evidence="11" type="ORF">g.12940</name>
</gene>
<evidence type="ECO:0000256" key="8">
    <source>
        <dbReference type="ARBA" id="ARBA00023033"/>
    </source>
</evidence>
<keyword evidence="4" id="KW-0964">Secreted</keyword>
<dbReference type="Gene3D" id="1.20.1370.10">
    <property type="entry name" value="Hemocyanin, N-terminal domain"/>
    <property type="match status" value="1"/>
</dbReference>
<dbReference type="FunFam" id="1.10.1280.10:FF:000004">
    <property type="entry name" value="Hemocyanin subunit 2"/>
    <property type="match status" value="1"/>
</dbReference>
<dbReference type="PANTHER" id="PTHR11511:SF4">
    <property type="entry name" value="PHENOLOXIDASE 2-RELATED"/>
    <property type="match status" value="1"/>
</dbReference>
<dbReference type="SUPFAM" id="SSF48056">
    <property type="entry name" value="Di-copper centre-containing domain"/>
    <property type="match status" value="1"/>
</dbReference>
<dbReference type="Gene3D" id="2.60.40.1520">
    <property type="entry name" value="Hemocyanin, C-terminal domain"/>
    <property type="match status" value="1"/>
</dbReference>
<organism evidence="11">
    <name type="scientific">Graphocephala atropunctata</name>
    <dbReference type="NCBI Taxonomy" id="36148"/>
    <lineage>
        <taxon>Eukaryota</taxon>
        <taxon>Metazoa</taxon>
        <taxon>Ecdysozoa</taxon>
        <taxon>Arthropoda</taxon>
        <taxon>Hexapoda</taxon>
        <taxon>Insecta</taxon>
        <taxon>Pterygota</taxon>
        <taxon>Neoptera</taxon>
        <taxon>Paraneoptera</taxon>
        <taxon>Hemiptera</taxon>
        <taxon>Auchenorrhyncha</taxon>
        <taxon>Membracoidea</taxon>
        <taxon>Cicadellidae</taxon>
        <taxon>Cicadellinae</taxon>
        <taxon>Cicadellini</taxon>
        <taxon>Graphocephala</taxon>
    </lineage>
</organism>
<dbReference type="InterPro" id="IPR036697">
    <property type="entry name" value="Hemocyanin_N_sf"/>
</dbReference>
<dbReference type="Pfam" id="PF03722">
    <property type="entry name" value="Hemocyanin_N"/>
    <property type="match status" value="1"/>
</dbReference>
<sequence length="695" mass="80574">MEKTKQHLLLLFERPLEPVFVPKGDNQAVFDVPEEYLVERYRPLQDELNNRFGGDTKEHISVKPIQIPDLSLPLQLGRQENFSLFIPYHRRMASALIDAFMSQPTIDDFLSLSVYTRDRINPFMYFYALSVAILHRPDTKNVPVPSFAEVFPEKYMDSAVFSRAKEEATVVPDDSRMPLIIPRDYTASDLDEEHRVAYFREDLGINLHHWHWHLVYPFEAALNIVNKDRRGELFYYMHQQIMARYNFERFSNNLSRVKRLLNWREPIQEGYFPKLDSLVASRVWPARNANTILSDINREVDQIKFDIQDMERWRDRFFQAIHTGSVTTSQGQPRQLDEATGIDLLGNMMESSILSVNRFLYGDLHNIGHVAIALSHDPDHRHLETFGVMGDPATAMRDPIFYRWHAFIDDIFQEHKNLLPRYTVNQLGFNGVQMRSAEINVQGQPKNLLLTLWQQSDVDLSRGLDFTPRGNVFARFTHLQHVPFSYKIQVQNSGQQRQGTCRIFLAPKFDERGLPFLFRDQKNLFVELDKFTVTLRSGNNPIERKSRESSVIIPFERTFRNLEAGRPSTGGELEEFNFCGCGWPEHMLIPRGTSAGLICQMFVMISDFEGDRVDRTNTPGKVCENNANSYCGLRDSKYPDKRSMGYPFDRLPRDGVNTLAEFLTQNMIVSDVTIRYTDRTITPKNVGQNQPPGRG</sequence>
<feature type="domain" description="Tyrosinase copper-binding" evidence="10">
    <location>
        <begin position="398"/>
        <end position="409"/>
    </location>
</feature>
<comment type="cofactor">
    <cofactor evidence="1">
        <name>Cu(2+)</name>
        <dbReference type="ChEBI" id="CHEBI:29036"/>
    </cofactor>
</comment>
<keyword evidence="9" id="KW-1015">Disulfide bond</keyword>
<evidence type="ECO:0000256" key="2">
    <source>
        <dbReference type="ARBA" id="ARBA00004613"/>
    </source>
</evidence>
<dbReference type="Pfam" id="PF03723">
    <property type="entry name" value="Hemocyanin_C"/>
    <property type="match status" value="1"/>
</dbReference>
<dbReference type="InterPro" id="IPR000896">
    <property type="entry name" value="Hemocyanin/hexamerin_mid_dom"/>
</dbReference>
<dbReference type="PANTHER" id="PTHR11511">
    <property type="entry name" value="LARVAL STORAGE PROTEIN/PHENOLOXIDASE"/>
    <property type="match status" value="1"/>
</dbReference>
<dbReference type="InterPro" id="IPR005203">
    <property type="entry name" value="Hemocyanin_C"/>
</dbReference>
<dbReference type="InterPro" id="IPR002227">
    <property type="entry name" value="Tyrosinase_Cu-bd"/>
</dbReference>
<evidence type="ECO:0000256" key="3">
    <source>
        <dbReference type="ARBA" id="ARBA00009928"/>
    </source>
</evidence>
<dbReference type="FunFam" id="2.60.40.1520:FF:000001">
    <property type="entry name" value="Hemocyanin subunit 2"/>
    <property type="match status" value="1"/>
</dbReference>
<dbReference type="GO" id="GO:0046872">
    <property type="term" value="F:metal ion binding"/>
    <property type="evidence" value="ECO:0007669"/>
    <property type="project" value="UniProtKB-KW"/>
</dbReference>
<dbReference type="SUPFAM" id="SSF81296">
    <property type="entry name" value="E set domains"/>
    <property type="match status" value="1"/>
</dbReference>
<keyword evidence="6" id="KW-0560">Oxidoreductase</keyword>
<dbReference type="InterPro" id="IPR014756">
    <property type="entry name" value="Ig_E-set"/>
</dbReference>
<evidence type="ECO:0000256" key="5">
    <source>
        <dbReference type="ARBA" id="ARBA00022723"/>
    </source>
</evidence>
<dbReference type="InterPro" id="IPR008922">
    <property type="entry name" value="Di-copper_centre_dom_sf"/>
</dbReference>
<dbReference type="SUPFAM" id="SSF48050">
    <property type="entry name" value="Hemocyanin, N-terminal domain"/>
    <property type="match status" value="1"/>
</dbReference>
<name>A0A1B6MSZ9_9HEMI</name>
<evidence type="ECO:0000256" key="4">
    <source>
        <dbReference type="ARBA" id="ARBA00022525"/>
    </source>
</evidence>
<dbReference type="Pfam" id="PF00372">
    <property type="entry name" value="Hemocyanin_M"/>
    <property type="match status" value="1"/>
</dbReference>
<dbReference type="GO" id="GO:0004503">
    <property type="term" value="F:tyrosinase activity"/>
    <property type="evidence" value="ECO:0007669"/>
    <property type="project" value="UniProtKB-ARBA"/>
</dbReference>
<dbReference type="Gene3D" id="1.10.1280.10">
    <property type="entry name" value="Di-copper center containing domain from catechol oxidase"/>
    <property type="match status" value="1"/>
</dbReference>
<dbReference type="PROSITE" id="PS00210">
    <property type="entry name" value="HEMOCYANIN_2"/>
    <property type="match status" value="1"/>
</dbReference>
<keyword evidence="8" id="KW-0503">Monooxygenase</keyword>
<evidence type="ECO:0000256" key="1">
    <source>
        <dbReference type="ARBA" id="ARBA00001973"/>
    </source>
</evidence>
<dbReference type="AlphaFoldDB" id="A0A1B6MSZ9"/>
<dbReference type="GO" id="GO:0005576">
    <property type="term" value="C:extracellular region"/>
    <property type="evidence" value="ECO:0007669"/>
    <property type="project" value="UniProtKB-SubCell"/>
</dbReference>
<evidence type="ECO:0000313" key="11">
    <source>
        <dbReference type="EMBL" id="JAT39062.1"/>
    </source>
</evidence>
<dbReference type="EMBL" id="GEBQ01000915">
    <property type="protein sequence ID" value="JAT39062.1"/>
    <property type="molecule type" value="Transcribed_RNA"/>
</dbReference>
<dbReference type="PRINTS" id="PR00187">
    <property type="entry name" value="HAEMOCYANIN"/>
</dbReference>
<dbReference type="PROSITE" id="PS00209">
    <property type="entry name" value="HEMOCYANIN_1"/>
    <property type="match status" value="1"/>
</dbReference>
<dbReference type="GO" id="GO:0006582">
    <property type="term" value="P:melanin metabolic process"/>
    <property type="evidence" value="ECO:0007669"/>
    <property type="project" value="UniProtKB-ARBA"/>
</dbReference>
<protein>
    <recommendedName>
        <fullName evidence="10">Tyrosinase copper-binding domain-containing protein</fullName>
    </recommendedName>
</protein>
<keyword evidence="5" id="KW-0479">Metal-binding</keyword>
<evidence type="ECO:0000256" key="6">
    <source>
        <dbReference type="ARBA" id="ARBA00023002"/>
    </source>
</evidence>
<evidence type="ECO:0000256" key="9">
    <source>
        <dbReference type="ARBA" id="ARBA00023157"/>
    </source>
</evidence>
<accession>A0A1B6MSZ9</accession>
<proteinExistence type="inferred from homology"/>
<dbReference type="InterPro" id="IPR013788">
    <property type="entry name" value="Hemocyanin/hexamerin"/>
</dbReference>
<keyword evidence="7" id="KW-0186">Copper</keyword>
<dbReference type="InterPro" id="IPR037020">
    <property type="entry name" value="Hemocyanin_C_sf"/>
</dbReference>
<comment type="similarity">
    <text evidence="3">Belongs to the tyrosinase family.</text>
</comment>
<evidence type="ECO:0000259" key="10">
    <source>
        <dbReference type="PROSITE" id="PS00498"/>
    </source>
</evidence>
<comment type="subcellular location">
    <subcellularLocation>
        <location evidence="2">Secreted</location>
    </subcellularLocation>
</comment>